<keyword evidence="7" id="KW-0472">Membrane</keyword>
<dbReference type="FunCoup" id="K1QPG1">
    <property type="interactions" value="738"/>
</dbReference>
<dbReference type="EMBL" id="JH816764">
    <property type="protein sequence ID" value="EKC38822.1"/>
    <property type="molecule type" value="Genomic_DNA"/>
</dbReference>
<evidence type="ECO:0000256" key="6">
    <source>
        <dbReference type="ARBA" id="ARBA00022989"/>
    </source>
</evidence>
<evidence type="ECO:0000256" key="5">
    <source>
        <dbReference type="ARBA" id="ARBA00022824"/>
    </source>
</evidence>
<gene>
    <name evidence="8" type="ORF">CGI_10026627</name>
</gene>
<evidence type="ECO:0000256" key="7">
    <source>
        <dbReference type="ARBA" id="ARBA00023136"/>
    </source>
</evidence>
<name>K1QPG1_MAGGI</name>
<evidence type="ECO:0000313" key="8">
    <source>
        <dbReference type="EMBL" id="EKC38822.1"/>
    </source>
</evidence>
<reference evidence="8" key="1">
    <citation type="journal article" date="2012" name="Nature">
        <title>The oyster genome reveals stress adaptation and complexity of shell formation.</title>
        <authorList>
            <person name="Zhang G."/>
            <person name="Fang X."/>
            <person name="Guo X."/>
            <person name="Li L."/>
            <person name="Luo R."/>
            <person name="Xu F."/>
            <person name="Yang P."/>
            <person name="Zhang L."/>
            <person name="Wang X."/>
            <person name="Qi H."/>
            <person name="Xiong Z."/>
            <person name="Que H."/>
            <person name="Xie Y."/>
            <person name="Holland P.W."/>
            <person name="Paps J."/>
            <person name="Zhu Y."/>
            <person name="Wu F."/>
            <person name="Chen Y."/>
            <person name="Wang J."/>
            <person name="Peng C."/>
            <person name="Meng J."/>
            <person name="Yang L."/>
            <person name="Liu J."/>
            <person name="Wen B."/>
            <person name="Zhang N."/>
            <person name="Huang Z."/>
            <person name="Zhu Q."/>
            <person name="Feng Y."/>
            <person name="Mount A."/>
            <person name="Hedgecock D."/>
            <person name="Xu Z."/>
            <person name="Liu Y."/>
            <person name="Domazet-Loso T."/>
            <person name="Du Y."/>
            <person name="Sun X."/>
            <person name="Zhang S."/>
            <person name="Liu B."/>
            <person name="Cheng P."/>
            <person name="Jiang X."/>
            <person name="Li J."/>
            <person name="Fan D."/>
            <person name="Wang W."/>
            <person name="Fu W."/>
            <person name="Wang T."/>
            <person name="Wang B."/>
            <person name="Zhang J."/>
            <person name="Peng Z."/>
            <person name="Li Y."/>
            <person name="Li N."/>
            <person name="Wang J."/>
            <person name="Chen M."/>
            <person name="He Y."/>
            <person name="Tan F."/>
            <person name="Song X."/>
            <person name="Zheng Q."/>
            <person name="Huang R."/>
            <person name="Yang H."/>
            <person name="Du X."/>
            <person name="Chen L."/>
            <person name="Yang M."/>
            <person name="Gaffney P.M."/>
            <person name="Wang S."/>
            <person name="Luo L."/>
            <person name="She Z."/>
            <person name="Ming Y."/>
            <person name="Huang W."/>
            <person name="Zhang S."/>
            <person name="Huang B."/>
            <person name="Zhang Y."/>
            <person name="Qu T."/>
            <person name="Ni P."/>
            <person name="Miao G."/>
            <person name="Wang J."/>
            <person name="Wang Q."/>
            <person name="Steinberg C.E."/>
            <person name="Wang H."/>
            <person name="Li N."/>
            <person name="Qian L."/>
            <person name="Zhang G."/>
            <person name="Li Y."/>
            <person name="Yang H."/>
            <person name="Liu X."/>
            <person name="Wang J."/>
            <person name="Yin Y."/>
            <person name="Wang J."/>
        </authorList>
    </citation>
    <scope>NUCLEOTIDE SEQUENCE [LARGE SCALE GENOMIC DNA]</scope>
    <source>
        <strain evidence="8">05x7-T-G4-1.051#20</strain>
    </source>
</reference>
<dbReference type="AlphaFoldDB" id="K1QPG1"/>
<dbReference type="GO" id="GO:0005460">
    <property type="term" value="F:UDP-glucose transmembrane transporter activity"/>
    <property type="evidence" value="ECO:0007669"/>
    <property type="project" value="TreeGrafter"/>
</dbReference>
<dbReference type="GO" id="GO:0005459">
    <property type="term" value="F:UDP-galactose transmembrane transporter activity"/>
    <property type="evidence" value="ECO:0007669"/>
    <property type="project" value="TreeGrafter"/>
</dbReference>
<dbReference type="PANTHER" id="PTHR10778:SF10">
    <property type="entry name" value="SOLUTE CARRIER FAMILY 35 MEMBER B1"/>
    <property type="match status" value="1"/>
</dbReference>
<proteinExistence type="inferred from homology"/>
<evidence type="ECO:0000256" key="2">
    <source>
        <dbReference type="ARBA" id="ARBA00010694"/>
    </source>
</evidence>
<keyword evidence="6" id="KW-1133">Transmembrane helix</keyword>
<dbReference type="HOGENOM" id="CLU_036019_1_0_1"/>
<dbReference type="InterPro" id="IPR037185">
    <property type="entry name" value="EmrE-like"/>
</dbReference>
<accession>K1QPG1</accession>
<comment type="subcellular location">
    <subcellularLocation>
        <location evidence="1">Endoplasmic reticulum membrane</location>
        <topology evidence="1">Multi-pass membrane protein</topology>
    </subcellularLocation>
</comment>
<dbReference type="GO" id="GO:0005789">
    <property type="term" value="C:endoplasmic reticulum membrane"/>
    <property type="evidence" value="ECO:0007669"/>
    <property type="project" value="UniProtKB-SubCell"/>
</dbReference>
<keyword evidence="3" id="KW-0813">Transport</keyword>
<protein>
    <submittedName>
        <fullName evidence="8">Solute carrier family 35 member B1</fullName>
    </submittedName>
</protein>
<dbReference type="Pfam" id="PF08449">
    <property type="entry name" value="UAA"/>
    <property type="match status" value="1"/>
</dbReference>
<dbReference type="InterPro" id="IPR013657">
    <property type="entry name" value="SCL35B1-4/HUT1"/>
</dbReference>
<comment type="similarity">
    <text evidence="2">Belongs to the nucleotide-sugar transporter family. SLC35B subfamily.</text>
</comment>
<dbReference type="PANTHER" id="PTHR10778">
    <property type="entry name" value="SOLUTE CARRIER FAMILY 35 MEMBER B"/>
    <property type="match status" value="1"/>
</dbReference>
<keyword evidence="4" id="KW-0812">Transmembrane</keyword>
<dbReference type="SUPFAM" id="SSF103481">
    <property type="entry name" value="Multidrug resistance efflux transporter EmrE"/>
    <property type="match status" value="2"/>
</dbReference>
<keyword evidence="5" id="KW-0256">Endoplasmic reticulum</keyword>
<evidence type="ECO:0000256" key="4">
    <source>
        <dbReference type="ARBA" id="ARBA00022692"/>
    </source>
</evidence>
<dbReference type="InParanoid" id="K1QPG1"/>
<sequence>MGKEDPENIQVSTDEKGDIPLTGPSHIVPIPDNTKHVEMTAGRNKLLICAAGTFICYFYYGIIQESITKGKYGEGEKAEKFKYTLALVFVQCIINALAAKIAMFWQKERDTTPGTMFSLCSLSYLGAMLASNHALQHVSYPTQVLGKSAKPIPVMILGIIFARKRYPWAKFLFVLMIVLGVAMFLYKDSGQSKKSDTDSLIGMGEILLLVSLTLDGVTGAVQERMRSDHKTGANSMMFNINVWSILWSAIGLVVTGEGIAFLGFMERHPSILAKMVTFGLASAAGQTFIFITVSTFGPLTCSIITTTRKFFTILGSVIIFQNPMNSRQWIGTVLVFMGLGLDSAYGKEKKHVKK</sequence>
<dbReference type="GO" id="GO:0000139">
    <property type="term" value="C:Golgi membrane"/>
    <property type="evidence" value="ECO:0007669"/>
    <property type="project" value="TreeGrafter"/>
</dbReference>
<evidence type="ECO:0000256" key="3">
    <source>
        <dbReference type="ARBA" id="ARBA00022448"/>
    </source>
</evidence>
<organism evidence="8">
    <name type="scientific">Magallana gigas</name>
    <name type="common">Pacific oyster</name>
    <name type="synonym">Crassostrea gigas</name>
    <dbReference type="NCBI Taxonomy" id="29159"/>
    <lineage>
        <taxon>Eukaryota</taxon>
        <taxon>Metazoa</taxon>
        <taxon>Spiralia</taxon>
        <taxon>Lophotrochozoa</taxon>
        <taxon>Mollusca</taxon>
        <taxon>Bivalvia</taxon>
        <taxon>Autobranchia</taxon>
        <taxon>Pteriomorphia</taxon>
        <taxon>Ostreida</taxon>
        <taxon>Ostreoidea</taxon>
        <taxon>Ostreidae</taxon>
        <taxon>Magallana</taxon>
    </lineage>
</organism>
<evidence type="ECO:0000256" key="1">
    <source>
        <dbReference type="ARBA" id="ARBA00004477"/>
    </source>
</evidence>